<organism evidence="7 8">
    <name type="scientific">Ruania alkalisoli</name>
    <dbReference type="NCBI Taxonomy" id="2779775"/>
    <lineage>
        <taxon>Bacteria</taxon>
        <taxon>Bacillati</taxon>
        <taxon>Actinomycetota</taxon>
        <taxon>Actinomycetes</taxon>
        <taxon>Micrococcales</taxon>
        <taxon>Ruaniaceae</taxon>
        <taxon>Ruania</taxon>
    </lineage>
</organism>
<evidence type="ECO:0000256" key="6">
    <source>
        <dbReference type="SAM" id="MobiDB-lite"/>
    </source>
</evidence>
<feature type="region of interest" description="Disordered" evidence="6">
    <location>
        <begin position="418"/>
        <end position="437"/>
    </location>
</feature>
<dbReference type="InterPro" id="IPR039650">
    <property type="entry name" value="HdrA-like"/>
</dbReference>
<dbReference type="Pfam" id="PF12831">
    <property type="entry name" value="FAD_oxidored"/>
    <property type="match status" value="1"/>
</dbReference>
<evidence type="ECO:0000313" key="7">
    <source>
        <dbReference type="EMBL" id="QOR71805.1"/>
    </source>
</evidence>
<sequence length="437" mass="46642">MMGKLRDGDQYDVVVVGGGPAGYPAAVQAARMGARTLLVEKNGALGGTTTVAGVYMPGLFHAWGEQIITGIGWDAVSRAVERAGAQLPDFTQWQRPHWELSVRVVPVIYAAVLDEMVIEAGVELLLHAMLAGVQEDEDGVRVTVCSKEGLRTVHARTVVDATGDANVVGQLGLPRQESSDLQPGTLMVRLGGYHFDDLDLDALDLAYDEAVAEHRLDPRDFNTARAPLRGFLRNRGQNAIHVTGIRAQTSAERTAAEVAGRRTLVRILTFLRAQPGLEDVSIEWAALETGIRETTTIVGQERITGADYINGRLWEDAISYSFFPIDIHRPDGDGVDCRSLAFGVVPTIPLGALLPVGSRRVVVAGRSICGDREANSAFRVQASCMGMGQAAGAYASLVSKADPSSVSVDAVRDAVRSEGATVPADPGTPHALHHRDG</sequence>
<dbReference type="PRINTS" id="PR00411">
    <property type="entry name" value="PNDRDTASEI"/>
</dbReference>
<gene>
    <name evidence="7" type="ORF">IM660_05935</name>
</gene>
<dbReference type="KEGG" id="halt:IM660_05935"/>
<keyword evidence="3" id="KW-0560">Oxidoreductase</keyword>
<evidence type="ECO:0000256" key="2">
    <source>
        <dbReference type="ARBA" id="ARBA00022723"/>
    </source>
</evidence>
<name>A0A7M1SW86_9MICO</name>
<evidence type="ECO:0000256" key="4">
    <source>
        <dbReference type="ARBA" id="ARBA00023004"/>
    </source>
</evidence>
<dbReference type="GO" id="GO:0046872">
    <property type="term" value="F:metal ion binding"/>
    <property type="evidence" value="ECO:0007669"/>
    <property type="project" value="UniProtKB-KW"/>
</dbReference>
<evidence type="ECO:0000313" key="8">
    <source>
        <dbReference type="Proteomes" id="UP000593758"/>
    </source>
</evidence>
<keyword evidence="2" id="KW-0479">Metal-binding</keyword>
<dbReference type="AlphaFoldDB" id="A0A7M1SW86"/>
<keyword evidence="5" id="KW-0411">Iron-sulfur</keyword>
<keyword evidence="1" id="KW-0004">4Fe-4S</keyword>
<proteinExistence type="predicted"/>
<dbReference type="GO" id="GO:0051539">
    <property type="term" value="F:4 iron, 4 sulfur cluster binding"/>
    <property type="evidence" value="ECO:0007669"/>
    <property type="project" value="UniProtKB-KW"/>
</dbReference>
<protein>
    <submittedName>
        <fullName evidence="7">FAD-dependent oxidoreductase</fullName>
    </submittedName>
</protein>
<dbReference type="SUPFAM" id="SSF51905">
    <property type="entry name" value="FAD/NAD(P)-binding domain"/>
    <property type="match status" value="1"/>
</dbReference>
<evidence type="ECO:0000256" key="5">
    <source>
        <dbReference type="ARBA" id="ARBA00023014"/>
    </source>
</evidence>
<dbReference type="Proteomes" id="UP000593758">
    <property type="component" value="Chromosome"/>
</dbReference>
<reference evidence="7 8" key="1">
    <citation type="submission" date="2020-10" db="EMBL/GenBank/DDBJ databases">
        <title>Haloactinobacterium sp. RN3S43, a bacterium isolated from saline soil.</title>
        <authorList>
            <person name="Sun J.-Q."/>
        </authorList>
    </citation>
    <scope>NUCLEOTIDE SEQUENCE [LARGE SCALE GENOMIC DNA]</scope>
    <source>
        <strain evidence="7 8">RN3S43</strain>
    </source>
</reference>
<keyword evidence="8" id="KW-1185">Reference proteome</keyword>
<dbReference type="Gene3D" id="3.50.50.60">
    <property type="entry name" value="FAD/NAD(P)-binding domain"/>
    <property type="match status" value="1"/>
</dbReference>
<dbReference type="PANTHER" id="PTHR43498">
    <property type="entry name" value="FERREDOXIN:COB-COM HETERODISULFIDE REDUCTASE SUBUNIT A"/>
    <property type="match status" value="1"/>
</dbReference>
<dbReference type="GO" id="GO:0016491">
    <property type="term" value="F:oxidoreductase activity"/>
    <property type="evidence" value="ECO:0007669"/>
    <property type="project" value="UniProtKB-KW"/>
</dbReference>
<dbReference type="EMBL" id="CP063169">
    <property type="protein sequence ID" value="QOR71805.1"/>
    <property type="molecule type" value="Genomic_DNA"/>
</dbReference>
<dbReference type="InterPro" id="IPR036188">
    <property type="entry name" value="FAD/NAD-bd_sf"/>
</dbReference>
<accession>A0A7M1SW86</accession>
<evidence type="ECO:0000256" key="1">
    <source>
        <dbReference type="ARBA" id="ARBA00022485"/>
    </source>
</evidence>
<dbReference type="PANTHER" id="PTHR43498:SF1">
    <property type="entry name" value="COB--COM HETERODISULFIDE REDUCTASE IRON-SULFUR SUBUNIT A"/>
    <property type="match status" value="1"/>
</dbReference>
<dbReference type="RefSeq" id="WP_193498459.1">
    <property type="nucleotide sequence ID" value="NZ_CP063169.1"/>
</dbReference>
<keyword evidence="4" id="KW-0408">Iron</keyword>
<evidence type="ECO:0000256" key="3">
    <source>
        <dbReference type="ARBA" id="ARBA00023002"/>
    </source>
</evidence>